<feature type="region of interest" description="Disordered" evidence="1">
    <location>
        <begin position="124"/>
        <end position="144"/>
    </location>
</feature>
<feature type="compositionally biased region" description="Basic and acidic residues" evidence="1">
    <location>
        <begin position="134"/>
        <end position="144"/>
    </location>
</feature>
<dbReference type="EMBL" id="KY984068">
    <property type="protein sequence ID" value="ARW58889.1"/>
    <property type="molecule type" value="Genomic_DNA"/>
</dbReference>
<gene>
    <name evidence="2" type="ORF">Y3_249</name>
</gene>
<proteinExistence type="predicted"/>
<reference evidence="2 3" key="1">
    <citation type="submission" date="2017-04" db="EMBL/GenBank/DDBJ databases">
        <authorList>
            <person name="Afonso C.L."/>
            <person name="Miller P.J."/>
            <person name="Scott M.A."/>
            <person name="Spackman E."/>
            <person name="Goraichik I."/>
            <person name="Dimitrov K.M."/>
            <person name="Suarez D.L."/>
            <person name="Swayne D.E."/>
        </authorList>
    </citation>
    <scope>NUCLEOTIDE SEQUENCE [LARGE SCALE GENOMIC DNA]</scope>
</reference>
<evidence type="ECO:0000313" key="3">
    <source>
        <dbReference type="Proteomes" id="UP000240568"/>
    </source>
</evidence>
<organism evidence="2 3">
    <name type="scientific">Erwinia phage vB_EamM_Y3</name>
    <dbReference type="NCBI Taxonomy" id="1983553"/>
    <lineage>
        <taxon>Viruses</taxon>
        <taxon>Duplodnaviria</taxon>
        <taxon>Heunggongvirae</taxon>
        <taxon>Uroviricota</taxon>
        <taxon>Caudoviricetes</taxon>
        <taxon>Sasquatchvirus</taxon>
        <taxon>Sasquatchvirus Y3</taxon>
    </lineage>
</organism>
<protein>
    <submittedName>
        <fullName evidence="2">Uncharacterized protein</fullName>
    </submittedName>
</protein>
<dbReference type="Proteomes" id="UP000240568">
    <property type="component" value="Segment"/>
</dbReference>
<sequence>MSLIKLEGVASTSAVSKAQKDAAVYMFGSKGHSIVAVLDKFARAKEIQAPHLAGILALMKDGEDDEIIKFTSSAAGKKSIVAAKQFAIAKTFTNAIKYLKLIRVPMKWIPGHSDTAAARIQQTETIRASKRASTKPEKPIKLDNPHAPEAVEQEQTKASAAINKIWDLSKFKSNLLDSSWSALITAFNTEFKGRYVLKLNKREGAFRINTLNGGYSGRGEAFLSAAFENNSWVMFANDPATKSAAFDSWYVGPKLTFATIVSYLSNELAGPHSGEKQEIDKLIAGAVIFPHNDRYYDATEDQPKKTTAKK</sequence>
<evidence type="ECO:0000313" key="2">
    <source>
        <dbReference type="EMBL" id="ARW58889.1"/>
    </source>
</evidence>
<accession>A0A2H4IBH0</accession>
<name>A0A2H4IBH0_9CAUD</name>
<evidence type="ECO:0000256" key="1">
    <source>
        <dbReference type="SAM" id="MobiDB-lite"/>
    </source>
</evidence>
<keyword evidence="3" id="KW-1185">Reference proteome</keyword>